<dbReference type="PANTHER" id="PTHR24410:SF23">
    <property type="entry name" value="BTB DOMAIN-CONTAINING PROTEIN-RELATED"/>
    <property type="match status" value="1"/>
</dbReference>
<dbReference type="Gene3D" id="1.25.40.420">
    <property type="match status" value="1"/>
</dbReference>
<dbReference type="InterPro" id="IPR006571">
    <property type="entry name" value="TLDc_dom"/>
</dbReference>
<comment type="caution">
    <text evidence="3">The sequence shown here is derived from an EMBL/GenBank/DDBJ whole genome shotgun (WGS) entry which is preliminary data.</text>
</comment>
<evidence type="ECO:0000259" key="1">
    <source>
        <dbReference type="PROSITE" id="PS50097"/>
    </source>
</evidence>
<keyword evidence="4" id="KW-1185">Reference proteome</keyword>
<feature type="domain" description="BTB" evidence="1">
    <location>
        <begin position="23"/>
        <end position="96"/>
    </location>
</feature>
<dbReference type="Pfam" id="PF00651">
    <property type="entry name" value="BTB"/>
    <property type="match status" value="1"/>
</dbReference>
<dbReference type="Pfam" id="PF07534">
    <property type="entry name" value="TLD"/>
    <property type="match status" value="1"/>
</dbReference>
<dbReference type="PANTHER" id="PTHR24410">
    <property type="entry name" value="HL07962P-RELATED"/>
    <property type="match status" value="1"/>
</dbReference>
<reference evidence="3 4" key="1">
    <citation type="submission" date="2018-06" db="EMBL/GenBank/DDBJ databases">
        <title>Comparative genomics reveals the genomic features of Rhizophagus irregularis, R. cerebriforme, R. diaphanum and Gigaspora rosea, and their symbiotic lifestyle signature.</title>
        <authorList>
            <person name="Morin E."/>
            <person name="San Clemente H."/>
            <person name="Chen E.C.H."/>
            <person name="De La Providencia I."/>
            <person name="Hainaut M."/>
            <person name="Kuo A."/>
            <person name="Kohler A."/>
            <person name="Murat C."/>
            <person name="Tang N."/>
            <person name="Roy S."/>
            <person name="Loubradou J."/>
            <person name="Henrissat B."/>
            <person name="Grigoriev I.V."/>
            <person name="Corradi N."/>
            <person name="Roux C."/>
            <person name="Martin F.M."/>
        </authorList>
    </citation>
    <scope>NUCLEOTIDE SEQUENCE [LARGE SCALE GENOMIC DNA]</scope>
    <source>
        <strain evidence="3 4">DAOM 227022</strain>
    </source>
</reference>
<evidence type="ECO:0000313" key="4">
    <source>
        <dbReference type="Proteomes" id="UP000265703"/>
    </source>
</evidence>
<evidence type="ECO:0000313" key="3">
    <source>
        <dbReference type="EMBL" id="RIA82343.1"/>
    </source>
</evidence>
<sequence>MSSKFLVQLINDYEKLFETEIGYDVIIYAGEEPNVKEIHAHSNILSIRSQYFRTALSNEQAEKKDGKFIFRKPNISPQLFYIIFRFIYCGNIELKNLQGPDVLKLLIAVDELNIHPLISHIQEFLIEHQTEFLHQNPTGILETVYQHETFTELWNFYLEKVCEDPKILFNSHEFINLKAPLLELLLKRNDLNMNEIEIWENLLKWCFAQQNTKNDPIKWSKDDITKIERSLYRFIPLIQFYDIEPTDFFYKVYCYKDILPQNLIHDLLEYHIVPNFKPKSNLPPSRKPNLKSKISSTLIESKHIPLFASWIDKKDSSYFNKKNIPYDFKLLYRSSQDGIDVKSFHRNYDNKGATIWIAKIKNSTQLIGGYNPLDWKGFSWKTTADSFIFNFTNGKDISTQN</sequence>
<accession>A0A397S7L8</accession>
<name>A0A397S7L8_9GLOM</name>
<dbReference type="InterPro" id="IPR011333">
    <property type="entry name" value="SKP1/BTB/POZ_sf"/>
</dbReference>
<proteinExistence type="predicted"/>
<evidence type="ECO:0000259" key="2">
    <source>
        <dbReference type="PROSITE" id="PS51886"/>
    </source>
</evidence>
<dbReference type="Gene3D" id="3.30.710.10">
    <property type="entry name" value="Potassium Channel Kv1.1, Chain A"/>
    <property type="match status" value="1"/>
</dbReference>
<feature type="domain" description="TLDc" evidence="2">
    <location>
        <begin position="297"/>
        <end position="401"/>
    </location>
</feature>
<dbReference type="SUPFAM" id="SSF54695">
    <property type="entry name" value="POZ domain"/>
    <property type="match status" value="1"/>
</dbReference>
<dbReference type="InterPro" id="IPR000210">
    <property type="entry name" value="BTB/POZ_dom"/>
</dbReference>
<dbReference type="InterPro" id="IPR051481">
    <property type="entry name" value="BTB-POZ/Galectin-3-binding"/>
</dbReference>
<gene>
    <name evidence="3" type="ORF">C1645_809645</name>
</gene>
<dbReference type="PROSITE" id="PS50097">
    <property type="entry name" value="BTB"/>
    <property type="match status" value="1"/>
</dbReference>
<dbReference type="SMART" id="SM00225">
    <property type="entry name" value="BTB"/>
    <property type="match status" value="1"/>
</dbReference>
<protein>
    <submittedName>
        <fullName evidence="3">BTB/POZ protein</fullName>
    </submittedName>
</protein>
<dbReference type="EMBL" id="QKYT01000674">
    <property type="protein sequence ID" value="RIA82343.1"/>
    <property type="molecule type" value="Genomic_DNA"/>
</dbReference>
<dbReference type="OrthoDB" id="2380039at2759"/>
<organism evidence="3 4">
    <name type="scientific">Glomus cerebriforme</name>
    <dbReference type="NCBI Taxonomy" id="658196"/>
    <lineage>
        <taxon>Eukaryota</taxon>
        <taxon>Fungi</taxon>
        <taxon>Fungi incertae sedis</taxon>
        <taxon>Mucoromycota</taxon>
        <taxon>Glomeromycotina</taxon>
        <taxon>Glomeromycetes</taxon>
        <taxon>Glomerales</taxon>
        <taxon>Glomeraceae</taxon>
        <taxon>Glomus</taxon>
    </lineage>
</organism>
<dbReference type="Proteomes" id="UP000265703">
    <property type="component" value="Unassembled WGS sequence"/>
</dbReference>
<dbReference type="AlphaFoldDB" id="A0A397S7L8"/>
<dbReference type="CDD" id="cd18186">
    <property type="entry name" value="BTB_POZ_ZBTB_KLHL-like"/>
    <property type="match status" value="1"/>
</dbReference>
<dbReference type="PROSITE" id="PS51886">
    <property type="entry name" value="TLDC"/>
    <property type="match status" value="1"/>
</dbReference>